<reference evidence="1" key="1">
    <citation type="submission" date="2018-10" db="EMBL/GenBank/DDBJ databases">
        <title>Effector identification in a new, highly contiguous assembly of the strawberry crown rot pathogen Phytophthora cactorum.</title>
        <authorList>
            <person name="Armitage A.D."/>
            <person name="Nellist C.F."/>
            <person name="Bates H."/>
            <person name="Vickerstaff R.J."/>
            <person name="Harrison R.J."/>
        </authorList>
    </citation>
    <scope>NUCLEOTIDE SEQUENCE</scope>
    <source>
        <strain evidence="1">4040</strain>
        <strain evidence="2">P421</strain>
    </source>
</reference>
<protein>
    <submittedName>
        <fullName evidence="1">Uncharacterized protein</fullName>
    </submittedName>
</protein>
<evidence type="ECO:0000313" key="3">
    <source>
        <dbReference type="Proteomes" id="UP000736787"/>
    </source>
</evidence>
<dbReference type="Proteomes" id="UP000760860">
    <property type="component" value="Unassembled WGS sequence"/>
</dbReference>
<evidence type="ECO:0000313" key="1">
    <source>
        <dbReference type="EMBL" id="KAG2913875.1"/>
    </source>
</evidence>
<proteinExistence type="predicted"/>
<evidence type="ECO:0000313" key="2">
    <source>
        <dbReference type="EMBL" id="KAG3215666.1"/>
    </source>
</evidence>
<gene>
    <name evidence="1" type="ORF">PC117_g18485</name>
    <name evidence="2" type="ORF">PC129_g13448</name>
</gene>
<dbReference type="EMBL" id="RCMK01000749">
    <property type="protein sequence ID" value="KAG2913875.1"/>
    <property type="molecule type" value="Genomic_DNA"/>
</dbReference>
<sequence length="58" mass="6091">MQMLADQSDADTAATAATLAAATIAKTPGGEHRDDRRCFDATSYSSGAAFWNTRKLGP</sequence>
<dbReference type="AlphaFoldDB" id="A0A8T1K6U8"/>
<dbReference type="Proteomes" id="UP000736787">
    <property type="component" value="Unassembled WGS sequence"/>
</dbReference>
<accession>A0A8T1K6U8</accession>
<dbReference type="EMBL" id="RCMV01000540">
    <property type="protein sequence ID" value="KAG3215666.1"/>
    <property type="molecule type" value="Genomic_DNA"/>
</dbReference>
<comment type="caution">
    <text evidence="1">The sequence shown here is derived from an EMBL/GenBank/DDBJ whole genome shotgun (WGS) entry which is preliminary data.</text>
</comment>
<organism evidence="1 3">
    <name type="scientific">Phytophthora cactorum</name>
    <dbReference type="NCBI Taxonomy" id="29920"/>
    <lineage>
        <taxon>Eukaryota</taxon>
        <taxon>Sar</taxon>
        <taxon>Stramenopiles</taxon>
        <taxon>Oomycota</taxon>
        <taxon>Peronosporomycetes</taxon>
        <taxon>Peronosporales</taxon>
        <taxon>Peronosporaceae</taxon>
        <taxon>Phytophthora</taxon>
    </lineage>
</organism>
<name>A0A8T1K6U8_9STRA</name>